<dbReference type="PROSITE" id="PS51186">
    <property type="entry name" value="GNAT"/>
    <property type="match status" value="1"/>
</dbReference>
<reference evidence="2 3" key="1">
    <citation type="submission" date="2017-11" db="EMBL/GenBank/DDBJ databases">
        <title>Genomic Encyclopedia of Type Strains, Phase III (KMG-III): the genomes of soil and plant-associated and newly described type strains.</title>
        <authorList>
            <person name="Whitman W."/>
        </authorList>
    </citation>
    <scope>NUCLEOTIDE SEQUENCE [LARGE SCALE GENOMIC DNA]</scope>
    <source>
        <strain evidence="2 3">CGMCC 1.12274</strain>
    </source>
</reference>
<dbReference type="PANTHER" id="PTHR42791">
    <property type="entry name" value="GNAT FAMILY ACETYLTRANSFERASE"/>
    <property type="match status" value="1"/>
</dbReference>
<dbReference type="Proteomes" id="UP000232587">
    <property type="component" value="Unassembled WGS sequence"/>
</dbReference>
<evidence type="ECO:0000313" key="3">
    <source>
        <dbReference type="Proteomes" id="UP000232587"/>
    </source>
</evidence>
<keyword evidence="3" id="KW-1185">Reference proteome</keyword>
<accession>A0A2N0HJS5</accession>
<keyword evidence="2" id="KW-0689">Ribosomal protein</keyword>
<proteinExistence type="predicted"/>
<dbReference type="RefSeq" id="WP_232730158.1">
    <property type="nucleotide sequence ID" value="NZ_PHUF01000003.1"/>
</dbReference>
<evidence type="ECO:0000313" key="2">
    <source>
        <dbReference type="EMBL" id="PKB19196.1"/>
    </source>
</evidence>
<dbReference type="InterPro" id="IPR000182">
    <property type="entry name" value="GNAT_dom"/>
</dbReference>
<evidence type="ECO:0000259" key="1">
    <source>
        <dbReference type="PROSITE" id="PS51186"/>
    </source>
</evidence>
<sequence length="207" mass="22562">MTEPAPRRSPPLIGEAGAAQGAAMAVSLARAFADDPAMRWIMPDAAERHRRLPPLFRTLVADELASGWALASPKCEAVTLWRGSEKVHESPWRMIAGLPTFLRILGRNVLRGMAVGNAIEAHHPKGLQYHYLHFAGVDPAFQGRGWGGAAIRAGQDRARAAGLPVYLETATPENVGLYQALGFRVTGEWTVPRGGPHFWSMLWEQPA</sequence>
<feature type="domain" description="N-acetyltransferase" evidence="1">
    <location>
        <begin position="54"/>
        <end position="206"/>
    </location>
</feature>
<protein>
    <submittedName>
        <fullName evidence="2">Ribosomal protein S18 acetylase RimI-like enzyme</fullName>
    </submittedName>
</protein>
<dbReference type="GO" id="GO:0016747">
    <property type="term" value="F:acyltransferase activity, transferring groups other than amino-acyl groups"/>
    <property type="evidence" value="ECO:0007669"/>
    <property type="project" value="InterPro"/>
</dbReference>
<dbReference type="Pfam" id="PF00583">
    <property type="entry name" value="Acetyltransf_1"/>
    <property type="match status" value="1"/>
</dbReference>
<dbReference type="AlphaFoldDB" id="A0A2N0HJS5"/>
<comment type="caution">
    <text evidence="2">The sequence shown here is derived from an EMBL/GenBank/DDBJ whole genome shotgun (WGS) entry which is preliminary data.</text>
</comment>
<dbReference type="SUPFAM" id="SSF55729">
    <property type="entry name" value="Acyl-CoA N-acyltransferases (Nat)"/>
    <property type="match status" value="1"/>
</dbReference>
<dbReference type="InterPro" id="IPR016181">
    <property type="entry name" value="Acyl_CoA_acyltransferase"/>
</dbReference>
<organism evidence="2 3">
    <name type="scientific">Novosphingobium kunmingense</name>
    <dbReference type="NCBI Taxonomy" id="1211806"/>
    <lineage>
        <taxon>Bacteria</taxon>
        <taxon>Pseudomonadati</taxon>
        <taxon>Pseudomonadota</taxon>
        <taxon>Alphaproteobacteria</taxon>
        <taxon>Sphingomonadales</taxon>
        <taxon>Sphingomonadaceae</taxon>
        <taxon>Novosphingobium</taxon>
    </lineage>
</organism>
<dbReference type="GO" id="GO:0005840">
    <property type="term" value="C:ribosome"/>
    <property type="evidence" value="ECO:0007669"/>
    <property type="project" value="UniProtKB-KW"/>
</dbReference>
<keyword evidence="2" id="KW-0687">Ribonucleoprotein</keyword>
<dbReference type="PANTHER" id="PTHR42791:SF1">
    <property type="entry name" value="N-ACETYLTRANSFERASE DOMAIN-CONTAINING PROTEIN"/>
    <property type="match status" value="1"/>
</dbReference>
<gene>
    <name evidence="2" type="ORF">B0I00_1426</name>
</gene>
<dbReference type="InterPro" id="IPR052523">
    <property type="entry name" value="Trichothecene_AcTrans"/>
</dbReference>
<name>A0A2N0HJS5_9SPHN</name>
<dbReference type="EMBL" id="PHUF01000003">
    <property type="protein sequence ID" value="PKB19196.1"/>
    <property type="molecule type" value="Genomic_DNA"/>
</dbReference>
<dbReference type="Gene3D" id="3.40.630.30">
    <property type="match status" value="1"/>
</dbReference>
<dbReference type="CDD" id="cd04301">
    <property type="entry name" value="NAT_SF"/>
    <property type="match status" value="1"/>
</dbReference>